<sequence>MYKWNYQNKRKGALCLPKQTFDQIDAFQWVASVQVATVWTSPDSSREIDTFGISTPTDIDRWIETLSYEDKLALCEDNRVQTQVLYGEQVYVTEIKGEWAHVVIPSQPSYKDKRGYPGWVPIHQLKQVDRSLWDQKKRAMVIKDKSWLTYEGKNHDFKLSYLTTLPVHDVYEDRVQVQTPHGKGYLDLSDVHIFSTSDGLEQGTGKSIVKAVEAYTGLNYFWGGMSSFGYDCSGLAYAAHKANGYLIARDAGDQANDGIEVRVDELQPGDLLFFAYQGGSGTIHHVGIYYGDGKMLHSPQTGKGTEIIAIKDTKYEKELCTARRYWLNTEENHNG</sequence>
<reference evidence="6" key="1">
    <citation type="submission" date="2021-04" db="EMBL/GenBank/DDBJ databases">
        <title>Isolation and polyphasic classification of algal microorganism.</title>
        <authorList>
            <person name="Wang S."/>
        </authorList>
    </citation>
    <scope>NUCLEOTIDE SEQUENCE</scope>
    <source>
        <strain evidence="6">720a</strain>
    </source>
</reference>
<evidence type="ECO:0000256" key="4">
    <source>
        <dbReference type="ARBA" id="ARBA00022807"/>
    </source>
</evidence>
<dbReference type="Proteomes" id="UP000675284">
    <property type="component" value="Unassembled WGS sequence"/>
</dbReference>
<dbReference type="Gene3D" id="2.30.30.40">
    <property type="entry name" value="SH3 Domains"/>
    <property type="match status" value="1"/>
</dbReference>
<comment type="similarity">
    <text evidence="1">Belongs to the peptidase C40 family.</text>
</comment>
<evidence type="ECO:0000313" key="7">
    <source>
        <dbReference type="Proteomes" id="UP000675284"/>
    </source>
</evidence>
<feature type="domain" description="NlpC/P60" evidence="5">
    <location>
        <begin position="202"/>
        <end position="326"/>
    </location>
</feature>
<dbReference type="GO" id="GO:0008234">
    <property type="term" value="F:cysteine-type peptidase activity"/>
    <property type="evidence" value="ECO:0007669"/>
    <property type="project" value="UniProtKB-KW"/>
</dbReference>
<dbReference type="PROSITE" id="PS51935">
    <property type="entry name" value="NLPC_P60"/>
    <property type="match status" value="1"/>
</dbReference>
<dbReference type="Pfam" id="PF23795">
    <property type="entry name" value="SH3_YKFC_2nd"/>
    <property type="match status" value="1"/>
</dbReference>
<comment type="caution">
    <text evidence="6">The sequence shown here is derived from an EMBL/GenBank/DDBJ whole genome shotgun (WGS) entry which is preliminary data.</text>
</comment>
<dbReference type="SUPFAM" id="SSF54001">
    <property type="entry name" value="Cysteine proteinases"/>
    <property type="match status" value="1"/>
</dbReference>
<protein>
    <submittedName>
        <fullName evidence="6">C40 family peptidase</fullName>
    </submittedName>
</protein>
<dbReference type="InterPro" id="IPR051202">
    <property type="entry name" value="Peptidase_C40"/>
</dbReference>
<evidence type="ECO:0000256" key="3">
    <source>
        <dbReference type="ARBA" id="ARBA00022801"/>
    </source>
</evidence>
<evidence type="ECO:0000256" key="1">
    <source>
        <dbReference type="ARBA" id="ARBA00007074"/>
    </source>
</evidence>
<dbReference type="Pfam" id="PF00877">
    <property type="entry name" value="NLPC_P60"/>
    <property type="match status" value="1"/>
</dbReference>
<gene>
    <name evidence="6" type="ORF">KCX74_06320</name>
</gene>
<keyword evidence="2" id="KW-0645">Protease</keyword>
<dbReference type="EMBL" id="JAGSOT010000013">
    <property type="protein sequence ID" value="MBR7795658.1"/>
    <property type="molecule type" value="Genomic_DNA"/>
</dbReference>
<dbReference type="PANTHER" id="PTHR47053">
    <property type="entry name" value="MUREIN DD-ENDOPEPTIDASE MEPH-RELATED"/>
    <property type="match status" value="1"/>
</dbReference>
<proteinExistence type="inferred from homology"/>
<name>A0A941DWW0_9BACI</name>
<dbReference type="Gene3D" id="3.90.1720.10">
    <property type="entry name" value="endopeptidase domain like (from Nostoc punctiforme)"/>
    <property type="match status" value="1"/>
</dbReference>
<evidence type="ECO:0000256" key="2">
    <source>
        <dbReference type="ARBA" id="ARBA00022670"/>
    </source>
</evidence>
<keyword evidence="7" id="KW-1185">Reference proteome</keyword>
<accession>A0A941DWW0</accession>
<evidence type="ECO:0000259" key="5">
    <source>
        <dbReference type="PROSITE" id="PS51935"/>
    </source>
</evidence>
<dbReference type="InterPro" id="IPR000064">
    <property type="entry name" value="NLP_P60_dom"/>
</dbReference>
<keyword evidence="3" id="KW-0378">Hydrolase</keyword>
<dbReference type="InterPro" id="IPR057812">
    <property type="entry name" value="SH3_YKFC_2nd"/>
</dbReference>
<dbReference type="InterPro" id="IPR038765">
    <property type="entry name" value="Papain-like_cys_pep_sf"/>
</dbReference>
<dbReference type="AlphaFoldDB" id="A0A941DWW0"/>
<evidence type="ECO:0000313" key="6">
    <source>
        <dbReference type="EMBL" id="MBR7795658.1"/>
    </source>
</evidence>
<keyword evidence="4" id="KW-0788">Thiol protease</keyword>
<dbReference type="GO" id="GO:0006508">
    <property type="term" value="P:proteolysis"/>
    <property type="evidence" value="ECO:0007669"/>
    <property type="project" value="UniProtKB-KW"/>
</dbReference>
<dbReference type="PANTHER" id="PTHR47053:SF3">
    <property type="entry name" value="GAMMA-D-GLUTAMYL-L-LYSINE DIPEPTIDYL-PEPTIDASE"/>
    <property type="match status" value="1"/>
</dbReference>
<organism evidence="6 7">
    <name type="scientific">Virgibacillus salarius</name>
    <dbReference type="NCBI Taxonomy" id="447199"/>
    <lineage>
        <taxon>Bacteria</taxon>
        <taxon>Bacillati</taxon>
        <taxon>Bacillota</taxon>
        <taxon>Bacilli</taxon>
        <taxon>Bacillales</taxon>
        <taxon>Bacillaceae</taxon>
        <taxon>Virgibacillus</taxon>
    </lineage>
</organism>